<dbReference type="RefSeq" id="WP_035960112.1">
    <property type="nucleotide sequence ID" value="NZ_BMEG01000005.1"/>
</dbReference>
<comment type="caution">
    <text evidence="10">The sequence shown here is derived from an EMBL/GenBank/DDBJ whole genome shotgun (WGS) entry which is preliminary data.</text>
</comment>
<evidence type="ECO:0000259" key="9">
    <source>
        <dbReference type="PROSITE" id="PS51373"/>
    </source>
</evidence>
<dbReference type="PROSITE" id="PS51318">
    <property type="entry name" value="TAT"/>
    <property type="match status" value="1"/>
</dbReference>
<sequence length="101" mass="10826">MNTSRRSFMVMTIGAGASLWLARAHADAPHLNEADPAAMAVGYKEDAAEVDKVKYPNFAADQNCANCSLFQGKSTDAWGGCTLFGDKQVAARGWCASYTNM</sequence>
<keyword evidence="6 7" id="KW-0411">Iron-sulfur</keyword>
<dbReference type="GO" id="GO:0019646">
    <property type="term" value="P:aerobic electron transport chain"/>
    <property type="evidence" value="ECO:0007669"/>
    <property type="project" value="InterPro"/>
</dbReference>
<dbReference type="STRING" id="1071679.BG57_10540"/>
<evidence type="ECO:0000313" key="11">
    <source>
        <dbReference type="Proteomes" id="UP000027439"/>
    </source>
</evidence>
<dbReference type="GO" id="GO:0051539">
    <property type="term" value="F:4 iron, 4 sulfur cluster binding"/>
    <property type="evidence" value="ECO:0007669"/>
    <property type="project" value="UniProtKB-KW"/>
</dbReference>
<dbReference type="InterPro" id="IPR006311">
    <property type="entry name" value="TAT_signal"/>
</dbReference>
<dbReference type="AlphaFoldDB" id="A0A069PHI2"/>
<keyword evidence="4 7" id="KW-0249">Electron transport</keyword>
<feature type="signal peptide" evidence="8">
    <location>
        <begin position="1"/>
        <end position="26"/>
    </location>
</feature>
<evidence type="ECO:0000256" key="3">
    <source>
        <dbReference type="ARBA" id="ARBA00022723"/>
    </source>
</evidence>
<gene>
    <name evidence="10" type="ORF">BG57_10540</name>
</gene>
<keyword evidence="5 7" id="KW-0408">Iron</keyword>
<dbReference type="Gene3D" id="4.10.490.10">
    <property type="entry name" value="High potential iron-sulphur protein"/>
    <property type="match status" value="1"/>
</dbReference>
<comment type="similarity">
    <text evidence="7">Belongs to the high-potential iron-sulfur protein (HiPIP) family.</text>
</comment>
<keyword evidence="8" id="KW-0732">Signal</keyword>
<evidence type="ECO:0000256" key="7">
    <source>
        <dbReference type="RuleBase" id="RU000620"/>
    </source>
</evidence>
<comment type="subunit">
    <text evidence="7">Homodimer.</text>
</comment>
<proteinExistence type="inferred from homology"/>
<dbReference type="GO" id="GO:0046872">
    <property type="term" value="F:metal ion binding"/>
    <property type="evidence" value="ECO:0007669"/>
    <property type="project" value="UniProtKB-KW"/>
</dbReference>
<dbReference type="SUPFAM" id="SSF57652">
    <property type="entry name" value="HIPIP (high potential iron protein)"/>
    <property type="match status" value="1"/>
</dbReference>
<dbReference type="PROSITE" id="PS51373">
    <property type="entry name" value="HIPIP"/>
    <property type="match status" value="1"/>
</dbReference>
<dbReference type="Pfam" id="PF01355">
    <property type="entry name" value="HIPIP"/>
    <property type="match status" value="1"/>
</dbReference>
<feature type="domain" description="High potential iron-sulfur proteins family profile" evidence="9">
    <location>
        <begin position="25"/>
        <end position="101"/>
    </location>
</feature>
<dbReference type="InterPro" id="IPR000170">
    <property type="entry name" value="High_potential_FeS_prot"/>
</dbReference>
<protein>
    <recommendedName>
        <fullName evidence="7">High-potential iron-sulfur protein</fullName>
        <shortName evidence="7">HiPIP</shortName>
    </recommendedName>
</protein>
<dbReference type="OrthoDB" id="5298540at2"/>
<dbReference type="GO" id="GO:0009055">
    <property type="term" value="F:electron transfer activity"/>
    <property type="evidence" value="ECO:0007669"/>
    <property type="project" value="InterPro"/>
</dbReference>
<evidence type="ECO:0000256" key="5">
    <source>
        <dbReference type="ARBA" id="ARBA00023004"/>
    </source>
</evidence>
<reference evidence="10 11" key="1">
    <citation type="submission" date="2014-03" db="EMBL/GenBank/DDBJ databases">
        <title>Draft Genome Sequences of Four Burkholderia Strains.</title>
        <authorList>
            <person name="Liu X.Y."/>
            <person name="Li C.X."/>
            <person name="Xu J.H."/>
        </authorList>
    </citation>
    <scope>NUCLEOTIDE SEQUENCE [LARGE SCALE GENOMIC DNA]</scope>
    <source>
        <strain evidence="10 11">R27</strain>
    </source>
</reference>
<dbReference type="eggNOG" id="ENOG50330XW">
    <property type="taxonomic scope" value="Bacteria"/>
</dbReference>
<evidence type="ECO:0000256" key="6">
    <source>
        <dbReference type="ARBA" id="ARBA00023014"/>
    </source>
</evidence>
<dbReference type="Proteomes" id="UP000027439">
    <property type="component" value="Unassembled WGS sequence"/>
</dbReference>
<accession>A0A069PHI2</accession>
<organism evidence="10 11">
    <name type="scientific">Caballeronia grimmiae</name>
    <dbReference type="NCBI Taxonomy" id="1071679"/>
    <lineage>
        <taxon>Bacteria</taxon>
        <taxon>Pseudomonadati</taxon>
        <taxon>Pseudomonadota</taxon>
        <taxon>Betaproteobacteria</taxon>
        <taxon>Burkholderiales</taxon>
        <taxon>Burkholderiaceae</taxon>
        <taxon>Caballeronia</taxon>
    </lineage>
</organism>
<evidence type="ECO:0000256" key="2">
    <source>
        <dbReference type="ARBA" id="ARBA00022485"/>
    </source>
</evidence>
<dbReference type="EMBL" id="JFHE01000002">
    <property type="protein sequence ID" value="KDR36811.1"/>
    <property type="molecule type" value="Genomic_DNA"/>
</dbReference>
<keyword evidence="2 7" id="KW-0004">4Fe-4S</keyword>
<dbReference type="InterPro" id="IPR036369">
    <property type="entry name" value="HIPIP_sf"/>
</dbReference>
<comment type="function">
    <text evidence="7">Specific class of high-redox-potential 4Fe-4S ferredoxins. Functions in anaerobic electron transport in most purple and in some other photosynthetic bacteria and in at least one genus (Paracoccus) of halophilic, denitrifying bacteria.</text>
</comment>
<evidence type="ECO:0000256" key="4">
    <source>
        <dbReference type="ARBA" id="ARBA00022982"/>
    </source>
</evidence>
<name>A0A069PHI2_9BURK</name>
<keyword evidence="1 7" id="KW-0813">Transport</keyword>
<evidence type="ECO:0000256" key="1">
    <source>
        <dbReference type="ARBA" id="ARBA00022448"/>
    </source>
</evidence>
<evidence type="ECO:0000313" key="10">
    <source>
        <dbReference type="EMBL" id="KDR36811.1"/>
    </source>
</evidence>
<evidence type="ECO:0000256" key="8">
    <source>
        <dbReference type="SAM" id="SignalP"/>
    </source>
</evidence>
<keyword evidence="3 7" id="KW-0479">Metal-binding</keyword>
<feature type="chain" id="PRO_5001664335" description="High-potential iron-sulfur protein" evidence="8">
    <location>
        <begin position="27"/>
        <end position="101"/>
    </location>
</feature>